<protein>
    <recommendedName>
        <fullName evidence="4">DUF1109 domain-containing protein</fullName>
    </recommendedName>
</protein>
<feature type="transmembrane region" description="Helical" evidence="1">
    <location>
        <begin position="9"/>
        <end position="27"/>
    </location>
</feature>
<dbReference type="AlphaFoldDB" id="A0ABD5TXZ8"/>
<dbReference type="EMBL" id="JBHSXH010000009">
    <property type="protein sequence ID" value="MFC6824337.1"/>
    <property type="molecule type" value="Genomic_DNA"/>
</dbReference>
<feature type="transmembrane region" description="Helical" evidence="1">
    <location>
        <begin position="33"/>
        <end position="52"/>
    </location>
</feature>
<organism evidence="2 3">
    <name type="scientific">Halopelagius fulvigenes</name>
    <dbReference type="NCBI Taxonomy" id="1198324"/>
    <lineage>
        <taxon>Archaea</taxon>
        <taxon>Methanobacteriati</taxon>
        <taxon>Methanobacteriota</taxon>
        <taxon>Stenosarchaea group</taxon>
        <taxon>Halobacteria</taxon>
        <taxon>Halobacteriales</taxon>
        <taxon>Haloferacaceae</taxon>
    </lineage>
</organism>
<evidence type="ECO:0000313" key="3">
    <source>
        <dbReference type="Proteomes" id="UP001596408"/>
    </source>
</evidence>
<dbReference type="Proteomes" id="UP001596408">
    <property type="component" value="Unassembled WGS sequence"/>
</dbReference>
<feature type="transmembrane region" description="Helical" evidence="1">
    <location>
        <begin position="84"/>
        <end position="105"/>
    </location>
</feature>
<feature type="transmembrane region" description="Helical" evidence="1">
    <location>
        <begin position="117"/>
        <end position="138"/>
    </location>
</feature>
<feature type="transmembrane region" description="Helical" evidence="1">
    <location>
        <begin position="59"/>
        <end position="78"/>
    </location>
</feature>
<dbReference type="RefSeq" id="WP_379693131.1">
    <property type="nucleotide sequence ID" value="NZ_JBHSXH010000009.1"/>
</dbReference>
<gene>
    <name evidence="2" type="ORF">ACFQEV_04910</name>
</gene>
<name>A0ABD5TXZ8_9EURY</name>
<comment type="caution">
    <text evidence="2">The sequence shown here is derived from an EMBL/GenBank/DDBJ whole genome shotgun (WGS) entry which is preliminary data.</text>
</comment>
<evidence type="ECO:0000313" key="2">
    <source>
        <dbReference type="EMBL" id="MFC6824337.1"/>
    </source>
</evidence>
<proteinExistence type="predicted"/>
<keyword evidence="3" id="KW-1185">Reference proteome</keyword>
<keyword evidence="1" id="KW-0472">Membrane</keyword>
<keyword evidence="1" id="KW-0812">Transmembrane</keyword>
<sequence length="283" mass="30675">MVDIDSETLFNGAAAVLVTVAVLFFVFNVRWGYSPVSKVALTLLFLTGVFAITQRTDDYQLTLLGYGVVVTSFVGLFFEVVSTFGAGDAATVAGLLAIAAALFFVRTRLDEDERFVTGRWATYAVGVVAVLTVAVLLVDATTGGLAYELRPASEVEYAESHDEGMRVASVVVTNPTPLPERVETPNYRVCAAGNWSEYRPPSEPGQPERPVDINVYVQDGYGEHVPPFGTKTYPVELNLHGANLSGETFPVERTSACPDDEEGSPYVAIFEAERDRYGRPVAL</sequence>
<evidence type="ECO:0000256" key="1">
    <source>
        <dbReference type="SAM" id="Phobius"/>
    </source>
</evidence>
<evidence type="ECO:0008006" key="4">
    <source>
        <dbReference type="Google" id="ProtNLM"/>
    </source>
</evidence>
<accession>A0ABD5TXZ8</accession>
<reference evidence="2 3" key="1">
    <citation type="journal article" date="2019" name="Int. J. Syst. Evol. Microbiol.">
        <title>The Global Catalogue of Microorganisms (GCM) 10K type strain sequencing project: providing services to taxonomists for standard genome sequencing and annotation.</title>
        <authorList>
            <consortium name="The Broad Institute Genomics Platform"/>
            <consortium name="The Broad Institute Genome Sequencing Center for Infectious Disease"/>
            <person name="Wu L."/>
            <person name="Ma J."/>
        </authorList>
    </citation>
    <scope>NUCLEOTIDE SEQUENCE [LARGE SCALE GENOMIC DNA]</scope>
    <source>
        <strain evidence="2 3">YIM 94188</strain>
    </source>
</reference>
<keyword evidence="1" id="KW-1133">Transmembrane helix</keyword>